<name>A0A0B2S5C1_GLYSO</name>
<organism evidence="1">
    <name type="scientific">Glycine soja</name>
    <name type="common">Wild soybean</name>
    <dbReference type="NCBI Taxonomy" id="3848"/>
    <lineage>
        <taxon>Eukaryota</taxon>
        <taxon>Viridiplantae</taxon>
        <taxon>Streptophyta</taxon>
        <taxon>Embryophyta</taxon>
        <taxon>Tracheophyta</taxon>
        <taxon>Spermatophyta</taxon>
        <taxon>Magnoliopsida</taxon>
        <taxon>eudicotyledons</taxon>
        <taxon>Gunneridae</taxon>
        <taxon>Pentapetalae</taxon>
        <taxon>rosids</taxon>
        <taxon>fabids</taxon>
        <taxon>Fabales</taxon>
        <taxon>Fabaceae</taxon>
        <taxon>Papilionoideae</taxon>
        <taxon>50 kb inversion clade</taxon>
        <taxon>NPAAA clade</taxon>
        <taxon>indigoferoid/millettioid clade</taxon>
        <taxon>Phaseoleae</taxon>
        <taxon>Glycine</taxon>
        <taxon>Glycine subgen. Soja</taxon>
    </lineage>
</organism>
<proteinExistence type="predicted"/>
<gene>
    <name evidence="1" type="ORF">glysoja_044258</name>
</gene>
<sequence>MAQDLPLVLGLTNYFYDPASQPHSPSHLPFLHTHFPPKSPFSSSSGFPKSATTEFRLQGAARSHEGATVRRAAAPRCCDSEAFCVDVVVGAK</sequence>
<reference evidence="1" key="1">
    <citation type="submission" date="2014-07" db="EMBL/GenBank/DDBJ databases">
        <title>Identification of a novel salt tolerance gene in wild soybean by whole-genome sequencing.</title>
        <authorList>
            <person name="Lam H.-M."/>
            <person name="Qi X."/>
            <person name="Li M.-W."/>
            <person name="Liu X."/>
            <person name="Xie M."/>
            <person name="Ni M."/>
            <person name="Xu X."/>
        </authorList>
    </citation>
    <scope>NUCLEOTIDE SEQUENCE [LARGE SCALE GENOMIC DNA]</scope>
    <source>
        <tissue evidence="1">Root</tissue>
    </source>
</reference>
<evidence type="ECO:0000313" key="1">
    <source>
        <dbReference type="EMBL" id="KHN39908.1"/>
    </source>
</evidence>
<protein>
    <submittedName>
        <fullName evidence="1">Uncharacterized protein</fullName>
    </submittedName>
</protein>
<accession>A0A0B2S5C1</accession>
<dbReference type="EMBL" id="KN646081">
    <property type="protein sequence ID" value="KHN39908.1"/>
    <property type="molecule type" value="Genomic_DNA"/>
</dbReference>
<dbReference type="Proteomes" id="UP000053555">
    <property type="component" value="Unassembled WGS sequence"/>
</dbReference>
<dbReference type="AlphaFoldDB" id="A0A0B2S5C1"/>